<dbReference type="InterPro" id="IPR020837">
    <property type="entry name" value="Fibrinogen_CS"/>
</dbReference>
<keyword evidence="1" id="KW-1015">Disulfide bond</keyword>
<keyword evidence="5" id="KW-1185">Reference proteome</keyword>
<dbReference type="Gene3D" id="3.90.215.10">
    <property type="entry name" value="Gamma Fibrinogen, chain A, domain 1"/>
    <property type="match status" value="1"/>
</dbReference>
<feature type="coiled-coil region" evidence="2">
    <location>
        <begin position="49"/>
        <end position="76"/>
    </location>
</feature>
<dbReference type="AlphaFoldDB" id="A0AAV2PZ91"/>
<protein>
    <recommendedName>
        <fullName evidence="3">Fibrinogen C-terminal domain-containing protein</fullName>
    </recommendedName>
</protein>
<dbReference type="SUPFAM" id="SSF56496">
    <property type="entry name" value="Fibrinogen C-terminal domain-like"/>
    <property type="match status" value="1"/>
</dbReference>
<proteinExistence type="predicted"/>
<evidence type="ECO:0000313" key="5">
    <source>
        <dbReference type="Proteomes" id="UP001497623"/>
    </source>
</evidence>
<dbReference type="InterPro" id="IPR002181">
    <property type="entry name" value="Fibrinogen_a/b/g_C_dom"/>
</dbReference>
<dbReference type="InterPro" id="IPR036056">
    <property type="entry name" value="Fibrinogen-like_C"/>
</dbReference>
<evidence type="ECO:0000256" key="2">
    <source>
        <dbReference type="SAM" id="Coils"/>
    </source>
</evidence>
<evidence type="ECO:0000259" key="3">
    <source>
        <dbReference type="PROSITE" id="PS51406"/>
    </source>
</evidence>
<dbReference type="InterPro" id="IPR014716">
    <property type="entry name" value="Fibrinogen_a/b/g_C_1"/>
</dbReference>
<dbReference type="SMART" id="SM00186">
    <property type="entry name" value="FBG"/>
    <property type="match status" value="1"/>
</dbReference>
<evidence type="ECO:0000256" key="1">
    <source>
        <dbReference type="ARBA" id="ARBA00023157"/>
    </source>
</evidence>
<dbReference type="EMBL" id="CAXKWB010002667">
    <property type="protein sequence ID" value="CAL4067408.1"/>
    <property type="molecule type" value="Genomic_DNA"/>
</dbReference>
<sequence>MGIYRVLKLYLVNKMKTMFILACLTFRIVISSGYADQNENVNAAILDAISQLNSKVDNFQETMSQLNSKVYRIQEEMNNMKLLFISNGLIANDVNQKISLLPTQILDMAVKLGTSIIDSVGNDLKEQEKILSNIDTNISSLESTYRNINTKINNMNVDIKAHTDTSKCSEQEISNVSGGVTALQHNSTEVNSNLFEIFPYSCSSRYIVSMLCDDDWTIIQRRQDVQPRVNFTRPWIDYVQGFGELTGEFWLGLDNLYMLTSATRNELYIELEDWENNTRWARYSHFAVGPAEDNYRLTATGYTGNAGDALKKRHNGSSFSTYDNDNDAVSSGNCARMYKGGWWYKDCHQANLNGLGDHGIETAYAVGINWLQWLGHRYSLRKVVMKIRPQAN</sequence>
<gene>
    <name evidence="4" type="ORF">MNOR_LOCUS6462</name>
</gene>
<organism evidence="4 5">
    <name type="scientific">Meganyctiphanes norvegica</name>
    <name type="common">Northern krill</name>
    <name type="synonym">Thysanopoda norvegica</name>
    <dbReference type="NCBI Taxonomy" id="48144"/>
    <lineage>
        <taxon>Eukaryota</taxon>
        <taxon>Metazoa</taxon>
        <taxon>Ecdysozoa</taxon>
        <taxon>Arthropoda</taxon>
        <taxon>Crustacea</taxon>
        <taxon>Multicrustacea</taxon>
        <taxon>Malacostraca</taxon>
        <taxon>Eumalacostraca</taxon>
        <taxon>Eucarida</taxon>
        <taxon>Euphausiacea</taxon>
        <taxon>Euphausiidae</taxon>
        <taxon>Meganyctiphanes</taxon>
    </lineage>
</organism>
<dbReference type="PANTHER" id="PTHR19143">
    <property type="entry name" value="FIBRINOGEN/TENASCIN/ANGIOPOEITIN"/>
    <property type="match status" value="1"/>
</dbReference>
<name>A0AAV2PZ91_MEGNR</name>
<dbReference type="InterPro" id="IPR050373">
    <property type="entry name" value="Fibrinogen_C-term_domain"/>
</dbReference>
<reference evidence="4 5" key="1">
    <citation type="submission" date="2024-05" db="EMBL/GenBank/DDBJ databases">
        <authorList>
            <person name="Wallberg A."/>
        </authorList>
    </citation>
    <scope>NUCLEOTIDE SEQUENCE [LARGE SCALE GENOMIC DNA]</scope>
</reference>
<dbReference type="Proteomes" id="UP001497623">
    <property type="component" value="Unassembled WGS sequence"/>
</dbReference>
<evidence type="ECO:0000313" key="4">
    <source>
        <dbReference type="EMBL" id="CAL4067408.1"/>
    </source>
</evidence>
<dbReference type="PROSITE" id="PS00514">
    <property type="entry name" value="FIBRINOGEN_C_1"/>
    <property type="match status" value="1"/>
</dbReference>
<dbReference type="PROSITE" id="PS51406">
    <property type="entry name" value="FIBRINOGEN_C_2"/>
    <property type="match status" value="1"/>
</dbReference>
<comment type="caution">
    <text evidence="4">The sequence shown here is derived from an EMBL/GenBank/DDBJ whole genome shotgun (WGS) entry which is preliminary data.</text>
</comment>
<dbReference type="CDD" id="cd00087">
    <property type="entry name" value="FReD"/>
    <property type="match status" value="1"/>
</dbReference>
<dbReference type="Pfam" id="PF00147">
    <property type="entry name" value="Fibrinogen_C"/>
    <property type="match status" value="1"/>
</dbReference>
<feature type="domain" description="Fibrinogen C-terminal" evidence="3">
    <location>
        <begin position="159"/>
        <end position="391"/>
    </location>
</feature>
<dbReference type="GO" id="GO:0005615">
    <property type="term" value="C:extracellular space"/>
    <property type="evidence" value="ECO:0007669"/>
    <property type="project" value="TreeGrafter"/>
</dbReference>
<keyword evidence="2" id="KW-0175">Coiled coil</keyword>
<accession>A0AAV2PZ91</accession>